<accession>J1Q1H4</accession>
<protein>
    <submittedName>
        <fullName evidence="1">Uncharacterized protein</fullName>
    </submittedName>
</protein>
<organism evidence="1 2">
    <name type="scientific">Alishewanella aestuarii B11</name>
    <dbReference type="NCBI Taxonomy" id="1197174"/>
    <lineage>
        <taxon>Bacteria</taxon>
        <taxon>Pseudomonadati</taxon>
        <taxon>Pseudomonadota</taxon>
        <taxon>Gammaproteobacteria</taxon>
        <taxon>Alteromonadales</taxon>
        <taxon>Alteromonadaceae</taxon>
        <taxon>Alishewanella</taxon>
    </lineage>
</organism>
<reference evidence="1 2" key="1">
    <citation type="journal article" date="2012" name="J. Bacteriol.">
        <title>Genome Sequence of Pectin-Degrading Alishewanella aestuarii Strain B11T, Isolated from Tidal Flat Sediment.</title>
        <authorList>
            <person name="Jung J."/>
            <person name="Choi S."/>
            <person name="Chun J."/>
            <person name="Park W."/>
        </authorList>
    </citation>
    <scope>NUCLEOTIDE SEQUENCE [LARGE SCALE GENOMIC DNA]</scope>
    <source>
        <strain evidence="1 2">B11</strain>
    </source>
</reference>
<keyword evidence="2" id="KW-1185">Reference proteome</keyword>
<dbReference type="AlphaFoldDB" id="J1Q1H4"/>
<comment type="caution">
    <text evidence="1">The sequence shown here is derived from an EMBL/GenBank/DDBJ whole genome shotgun (WGS) entry which is preliminary data.</text>
</comment>
<proteinExistence type="predicted"/>
<evidence type="ECO:0000313" key="2">
    <source>
        <dbReference type="Proteomes" id="UP000012043"/>
    </source>
</evidence>
<gene>
    <name evidence="1" type="ORF">AEST_19900</name>
</gene>
<evidence type="ECO:0000313" key="1">
    <source>
        <dbReference type="EMBL" id="EJI84888.1"/>
    </source>
</evidence>
<name>J1Q1H4_9ALTE</name>
<dbReference type="Proteomes" id="UP000012043">
    <property type="component" value="Unassembled WGS sequence"/>
</dbReference>
<sequence length="76" mass="8460">MTLIIHEFADGSGIVLFDCLSGETLAIGITKNTLFNWIEKNELDKHFSLSESSRLKHLLSSAKYKIVESKCSFGPV</sequence>
<dbReference type="EMBL" id="ALAB01000027">
    <property type="protein sequence ID" value="EJI84888.1"/>
    <property type="molecule type" value="Genomic_DNA"/>
</dbReference>
<dbReference type="PATRIC" id="fig|1197174.4.peg.1947"/>